<evidence type="ECO:0000256" key="2">
    <source>
        <dbReference type="ARBA" id="ARBA00005528"/>
    </source>
</evidence>
<keyword evidence="8 12" id="KW-0808">Transferase</keyword>
<name>F7Y244_MESOW</name>
<gene>
    <name evidence="15" type="ordered locus">Mesop_2691</name>
</gene>
<comment type="function">
    <text evidence="10 12">Specifically methylates the N3 position of the uracil ring of uridine 1498 (m3U1498) in 16S rRNA. Acts on the fully assembled 30S ribosomal subunit.</text>
</comment>
<comment type="subcellular location">
    <subcellularLocation>
        <location evidence="1 12">Cytoplasm</location>
    </subcellularLocation>
</comment>
<feature type="domain" description="Ribosomal RNA small subunit methyltransferase E PUA-like" evidence="14">
    <location>
        <begin position="56"/>
        <end position="100"/>
    </location>
</feature>
<protein>
    <recommendedName>
        <fullName evidence="4 12">Ribosomal RNA small subunit methyltransferase E</fullName>
        <ecNumber evidence="3 12">2.1.1.193</ecNumber>
    </recommendedName>
</protein>
<dbReference type="NCBIfam" id="TIGR00046">
    <property type="entry name" value="RsmE family RNA methyltransferase"/>
    <property type="match status" value="1"/>
</dbReference>
<dbReference type="EMBL" id="CP002279">
    <property type="protein sequence ID" value="AEH87160.1"/>
    <property type="molecule type" value="Genomic_DNA"/>
</dbReference>
<dbReference type="NCBIfam" id="NF008696">
    <property type="entry name" value="PRK11713.3-5"/>
    <property type="match status" value="1"/>
</dbReference>
<dbReference type="eggNOG" id="COG1385">
    <property type="taxonomic scope" value="Bacteria"/>
</dbReference>
<evidence type="ECO:0000256" key="7">
    <source>
        <dbReference type="ARBA" id="ARBA00022603"/>
    </source>
</evidence>
<evidence type="ECO:0000256" key="6">
    <source>
        <dbReference type="ARBA" id="ARBA00022552"/>
    </source>
</evidence>
<dbReference type="PANTHER" id="PTHR30027">
    <property type="entry name" value="RIBOSOMAL RNA SMALL SUBUNIT METHYLTRANSFERASE E"/>
    <property type="match status" value="1"/>
</dbReference>
<evidence type="ECO:0000313" key="15">
    <source>
        <dbReference type="EMBL" id="AEH87160.1"/>
    </source>
</evidence>
<keyword evidence="7 12" id="KW-0489">Methyltransferase</keyword>
<keyword evidence="5 12" id="KW-0963">Cytoplasm</keyword>
<dbReference type="Pfam" id="PF04452">
    <property type="entry name" value="Methyltrans_RNA"/>
    <property type="match status" value="1"/>
</dbReference>
<evidence type="ECO:0000256" key="11">
    <source>
        <dbReference type="ARBA" id="ARBA00047944"/>
    </source>
</evidence>
<dbReference type="InterPro" id="IPR029026">
    <property type="entry name" value="tRNA_m1G_MTases_N"/>
</dbReference>
<dbReference type="SUPFAM" id="SSF88697">
    <property type="entry name" value="PUA domain-like"/>
    <property type="match status" value="1"/>
</dbReference>
<proteinExistence type="inferred from homology"/>
<dbReference type="InterPro" id="IPR046886">
    <property type="entry name" value="RsmE_MTase_dom"/>
</dbReference>
<dbReference type="InterPro" id="IPR015947">
    <property type="entry name" value="PUA-like_sf"/>
</dbReference>
<evidence type="ECO:0000256" key="4">
    <source>
        <dbReference type="ARBA" id="ARBA00013673"/>
    </source>
</evidence>
<dbReference type="SUPFAM" id="SSF75217">
    <property type="entry name" value="alpha/beta knot"/>
    <property type="match status" value="1"/>
</dbReference>
<dbReference type="GO" id="GO:0070475">
    <property type="term" value="P:rRNA base methylation"/>
    <property type="evidence" value="ECO:0007669"/>
    <property type="project" value="TreeGrafter"/>
</dbReference>
<evidence type="ECO:0000256" key="1">
    <source>
        <dbReference type="ARBA" id="ARBA00004496"/>
    </source>
</evidence>
<dbReference type="Proteomes" id="UP000001623">
    <property type="component" value="Chromosome"/>
</dbReference>
<accession>F7Y244</accession>
<keyword evidence="6 12" id="KW-0698">rRNA processing</keyword>
<evidence type="ECO:0000256" key="9">
    <source>
        <dbReference type="ARBA" id="ARBA00022691"/>
    </source>
</evidence>
<evidence type="ECO:0000256" key="8">
    <source>
        <dbReference type="ARBA" id="ARBA00022679"/>
    </source>
</evidence>
<evidence type="ECO:0000259" key="14">
    <source>
        <dbReference type="Pfam" id="PF20260"/>
    </source>
</evidence>
<feature type="domain" description="Ribosomal RNA small subunit methyltransferase E methyltransferase" evidence="13">
    <location>
        <begin position="108"/>
        <end position="267"/>
    </location>
</feature>
<dbReference type="PANTHER" id="PTHR30027:SF3">
    <property type="entry name" value="16S RRNA (URACIL(1498)-N(3))-METHYLTRANSFERASE"/>
    <property type="match status" value="1"/>
</dbReference>
<dbReference type="HOGENOM" id="CLU_067442_4_0_5"/>
<dbReference type="KEGG" id="mop:Mesop_2691"/>
<dbReference type="STRING" id="536019.Mesop_2691"/>
<dbReference type="EC" id="2.1.1.193" evidence="3 12"/>
<reference evidence="15 16" key="1">
    <citation type="submission" date="2010-10" db="EMBL/GenBank/DDBJ databases">
        <title>Complete sequence of Mesorhizobium opportunistum WSM2075.</title>
        <authorList>
            <consortium name="US DOE Joint Genome Institute"/>
            <person name="Lucas S."/>
            <person name="Copeland A."/>
            <person name="Lapidus A."/>
            <person name="Cheng J.-F."/>
            <person name="Bruce D."/>
            <person name="Goodwin L."/>
            <person name="Pitluck S."/>
            <person name="Chertkov O."/>
            <person name="Misra M."/>
            <person name="Detter J.C."/>
            <person name="Han C."/>
            <person name="Tapia R."/>
            <person name="Land M."/>
            <person name="Hauser L."/>
            <person name="Kyrpides N."/>
            <person name="Ovchinnikova G."/>
            <person name="Mavrommatis K.M."/>
            <person name="Tiwari R.P."/>
            <person name="Howieson J.G."/>
            <person name="O'Hara G.W."/>
            <person name="Nandasena K.G."/>
            <person name="Woyke T."/>
        </authorList>
    </citation>
    <scope>NUCLEOTIDE SEQUENCE [LARGE SCALE GENOMIC DNA]</scope>
    <source>
        <strain evidence="16">LMG 24607 / HAMBI 3007 / WSM2075</strain>
    </source>
</reference>
<keyword evidence="9 12" id="KW-0949">S-adenosyl-L-methionine</keyword>
<dbReference type="Pfam" id="PF20260">
    <property type="entry name" value="PUA_4"/>
    <property type="match status" value="1"/>
</dbReference>
<sequence length="273" mass="29973">MRSCVMAFGRCGIRRPRLDASGRLAHSSAMRANYKMQRLFVPDDLAGDAEFDAGQQQSHYLMHVLRLGEGAEILVFNGRDGEWSAAIAAKTKRAVRLKVLALQRPQPPLPDLIYCFAPLKQGRLDYLVQKAVEMGAGILQPVITQHTQVAKPSIDRLRANVVEAAEQCGILAVPEVREAEKFERVLTGWDKGRRLIFCDEDASTNNPLPALQAIREKKLGLLVGPEGGFSDEERKMLRALPFVSAIPLGPRILRADTAAVAALAVIQASVGDW</sequence>
<evidence type="ECO:0000259" key="13">
    <source>
        <dbReference type="Pfam" id="PF04452"/>
    </source>
</evidence>
<dbReference type="CDD" id="cd18084">
    <property type="entry name" value="RsmE-like"/>
    <property type="match status" value="1"/>
</dbReference>
<dbReference type="Gene3D" id="3.40.1280.10">
    <property type="match status" value="1"/>
</dbReference>
<dbReference type="AlphaFoldDB" id="F7Y244"/>
<dbReference type="Gene3D" id="2.40.240.20">
    <property type="entry name" value="Hypothetical PUA domain-like, domain 1"/>
    <property type="match status" value="1"/>
</dbReference>
<dbReference type="PIRSF" id="PIRSF015601">
    <property type="entry name" value="MTase_slr0722"/>
    <property type="match status" value="1"/>
</dbReference>
<dbReference type="InterPro" id="IPR006700">
    <property type="entry name" value="RsmE"/>
</dbReference>
<evidence type="ECO:0000256" key="12">
    <source>
        <dbReference type="PIRNR" id="PIRNR015601"/>
    </source>
</evidence>
<dbReference type="GO" id="GO:0070042">
    <property type="term" value="F:rRNA (uridine-N3-)-methyltransferase activity"/>
    <property type="evidence" value="ECO:0007669"/>
    <property type="project" value="TreeGrafter"/>
</dbReference>
<evidence type="ECO:0000313" key="16">
    <source>
        <dbReference type="Proteomes" id="UP000001623"/>
    </source>
</evidence>
<dbReference type="GO" id="GO:0005737">
    <property type="term" value="C:cytoplasm"/>
    <property type="evidence" value="ECO:0007669"/>
    <property type="project" value="UniProtKB-SubCell"/>
</dbReference>
<dbReference type="InterPro" id="IPR029028">
    <property type="entry name" value="Alpha/beta_knot_MTases"/>
</dbReference>
<dbReference type="InterPro" id="IPR046887">
    <property type="entry name" value="RsmE_PUA-like"/>
</dbReference>
<evidence type="ECO:0000256" key="10">
    <source>
        <dbReference type="ARBA" id="ARBA00025699"/>
    </source>
</evidence>
<evidence type="ECO:0000256" key="5">
    <source>
        <dbReference type="ARBA" id="ARBA00022490"/>
    </source>
</evidence>
<organism evidence="15 16">
    <name type="scientific">Mesorhizobium opportunistum (strain LMG 24607 / HAMBI 3007 / WSM2075)</name>
    <dbReference type="NCBI Taxonomy" id="536019"/>
    <lineage>
        <taxon>Bacteria</taxon>
        <taxon>Pseudomonadati</taxon>
        <taxon>Pseudomonadota</taxon>
        <taxon>Alphaproteobacteria</taxon>
        <taxon>Hyphomicrobiales</taxon>
        <taxon>Phyllobacteriaceae</taxon>
        <taxon>Mesorhizobium</taxon>
    </lineage>
</organism>
<evidence type="ECO:0000256" key="3">
    <source>
        <dbReference type="ARBA" id="ARBA00012328"/>
    </source>
</evidence>
<comment type="catalytic activity">
    <reaction evidence="11 12">
        <text>uridine(1498) in 16S rRNA + S-adenosyl-L-methionine = N(3)-methyluridine(1498) in 16S rRNA + S-adenosyl-L-homocysteine + H(+)</text>
        <dbReference type="Rhea" id="RHEA:42920"/>
        <dbReference type="Rhea" id="RHEA-COMP:10283"/>
        <dbReference type="Rhea" id="RHEA-COMP:10284"/>
        <dbReference type="ChEBI" id="CHEBI:15378"/>
        <dbReference type="ChEBI" id="CHEBI:57856"/>
        <dbReference type="ChEBI" id="CHEBI:59789"/>
        <dbReference type="ChEBI" id="CHEBI:65315"/>
        <dbReference type="ChEBI" id="CHEBI:74502"/>
        <dbReference type="EC" id="2.1.1.193"/>
    </reaction>
</comment>
<comment type="similarity">
    <text evidence="2 12">Belongs to the RNA methyltransferase RsmE family.</text>
</comment>